<feature type="compositionally biased region" description="Basic and acidic residues" evidence="1">
    <location>
        <begin position="43"/>
        <end position="52"/>
    </location>
</feature>
<dbReference type="Gramene" id="PUZ53554">
    <property type="protein sequence ID" value="PUZ53554"/>
    <property type="gene ID" value="GQ55_5G060600"/>
</dbReference>
<feature type="compositionally biased region" description="Polar residues" evidence="1">
    <location>
        <begin position="1"/>
        <end position="10"/>
    </location>
</feature>
<evidence type="ECO:0000313" key="3">
    <source>
        <dbReference type="Proteomes" id="UP000244336"/>
    </source>
</evidence>
<reference evidence="2 3" key="1">
    <citation type="submission" date="2018-04" db="EMBL/GenBank/DDBJ databases">
        <title>WGS assembly of Panicum hallii var. hallii HAL2.</title>
        <authorList>
            <person name="Lovell J."/>
            <person name="Jenkins J."/>
            <person name="Lowry D."/>
            <person name="Mamidi S."/>
            <person name="Sreedasyam A."/>
            <person name="Weng X."/>
            <person name="Barry K."/>
            <person name="Bonette J."/>
            <person name="Campitelli B."/>
            <person name="Daum C."/>
            <person name="Gordon S."/>
            <person name="Gould B."/>
            <person name="Lipzen A."/>
            <person name="MacQueen A."/>
            <person name="Palacio-Mejia J."/>
            <person name="Plott C."/>
            <person name="Shakirov E."/>
            <person name="Shu S."/>
            <person name="Yoshinaga Y."/>
            <person name="Zane M."/>
            <person name="Rokhsar D."/>
            <person name="Grimwood J."/>
            <person name="Schmutz J."/>
            <person name="Juenger T."/>
        </authorList>
    </citation>
    <scope>NUCLEOTIDE SEQUENCE [LARGE SCALE GENOMIC DNA]</scope>
    <source>
        <strain evidence="3">cv. HAL2</strain>
    </source>
</reference>
<evidence type="ECO:0000256" key="1">
    <source>
        <dbReference type="SAM" id="MobiDB-lite"/>
    </source>
</evidence>
<keyword evidence="3" id="KW-1185">Reference proteome</keyword>
<dbReference type="EMBL" id="CM009753">
    <property type="protein sequence ID" value="PUZ53554.1"/>
    <property type="molecule type" value="Genomic_DNA"/>
</dbReference>
<feature type="region of interest" description="Disordered" evidence="1">
    <location>
        <begin position="1"/>
        <end position="77"/>
    </location>
</feature>
<accession>A0A2T7DDB1</accession>
<dbReference type="Proteomes" id="UP000244336">
    <property type="component" value="Chromosome 5"/>
</dbReference>
<gene>
    <name evidence="2" type="ORF">GQ55_5G060600</name>
</gene>
<name>A0A2T7DDB1_9POAL</name>
<dbReference type="AlphaFoldDB" id="A0A2T7DDB1"/>
<organism evidence="2 3">
    <name type="scientific">Panicum hallii var. hallii</name>
    <dbReference type="NCBI Taxonomy" id="1504633"/>
    <lineage>
        <taxon>Eukaryota</taxon>
        <taxon>Viridiplantae</taxon>
        <taxon>Streptophyta</taxon>
        <taxon>Embryophyta</taxon>
        <taxon>Tracheophyta</taxon>
        <taxon>Spermatophyta</taxon>
        <taxon>Magnoliopsida</taxon>
        <taxon>Liliopsida</taxon>
        <taxon>Poales</taxon>
        <taxon>Poaceae</taxon>
        <taxon>PACMAD clade</taxon>
        <taxon>Panicoideae</taxon>
        <taxon>Panicodae</taxon>
        <taxon>Paniceae</taxon>
        <taxon>Panicinae</taxon>
        <taxon>Panicum</taxon>
        <taxon>Panicum sect. Panicum</taxon>
    </lineage>
</organism>
<proteinExistence type="predicted"/>
<protein>
    <submittedName>
        <fullName evidence="2">Uncharacterized protein</fullName>
    </submittedName>
</protein>
<sequence>METACSSQYTGRCPGERKAESSLDAAALSPGRRDLTTRRGRGDRKGAAEMRSRFTPGPLQQRSMQGGNFGPAACQPT</sequence>
<evidence type="ECO:0000313" key="2">
    <source>
        <dbReference type="EMBL" id="PUZ53554.1"/>
    </source>
</evidence>